<sequence length="180" mass="20706">MKGESLKSRKKVCNVQNSDETQQDMTEAIRIAVRKAFAEVKIEEKRAEKKKTLYNTRRLMESYIDLKKYINNAITEEEEVTEAAYSVLKGENAKLKSVKEAKMVTAMMIINIDRALTELETESRKEGTLYKYEAFRMHYIDGLTFEEIADQLDCGKNSPSNWCKAILKKMSVKLFGINGI</sequence>
<dbReference type="EMBL" id="BK032862">
    <property type="protein sequence ID" value="DAF64520.1"/>
    <property type="molecule type" value="Genomic_DNA"/>
</dbReference>
<reference evidence="2" key="1">
    <citation type="journal article" date="2021" name="Proc. Natl. Acad. Sci. U.S.A.">
        <title>A Catalog of Tens of Thousands of Viruses from Human Metagenomes Reveals Hidden Associations with Chronic Diseases.</title>
        <authorList>
            <person name="Tisza M.J."/>
            <person name="Buck C.B."/>
        </authorList>
    </citation>
    <scope>NUCLEOTIDE SEQUENCE</scope>
    <source>
        <strain evidence="2">Ctu6J18</strain>
    </source>
</reference>
<accession>A0A8S5TN14</accession>
<protein>
    <submittedName>
        <fullName evidence="2">Sigma factor AlgU negative regulatory factor, TRANSCRIPTION.96A</fullName>
    </submittedName>
</protein>
<name>A0A8S5TN14_9CAUD</name>
<evidence type="ECO:0000256" key="1">
    <source>
        <dbReference type="SAM" id="MobiDB-lite"/>
    </source>
</evidence>
<proteinExistence type="predicted"/>
<feature type="region of interest" description="Disordered" evidence="1">
    <location>
        <begin position="1"/>
        <end position="23"/>
    </location>
</feature>
<dbReference type="InterPro" id="IPR013324">
    <property type="entry name" value="RNA_pol_sigma_r3/r4-like"/>
</dbReference>
<feature type="compositionally biased region" description="Polar residues" evidence="1">
    <location>
        <begin position="14"/>
        <end position="23"/>
    </location>
</feature>
<organism evidence="2">
    <name type="scientific">Myoviridae sp. ctu6J18</name>
    <dbReference type="NCBI Taxonomy" id="2827714"/>
    <lineage>
        <taxon>Viruses</taxon>
        <taxon>Duplodnaviria</taxon>
        <taxon>Heunggongvirae</taxon>
        <taxon>Uroviricota</taxon>
        <taxon>Caudoviricetes</taxon>
    </lineage>
</organism>
<dbReference type="SUPFAM" id="SSF88659">
    <property type="entry name" value="Sigma3 and sigma4 domains of RNA polymerase sigma factors"/>
    <property type="match status" value="1"/>
</dbReference>
<evidence type="ECO:0000313" key="2">
    <source>
        <dbReference type="EMBL" id="DAF64520.1"/>
    </source>
</evidence>